<dbReference type="EMBL" id="LR797492">
    <property type="protein sequence ID" value="CAB4219914.1"/>
    <property type="molecule type" value="Genomic_DNA"/>
</dbReference>
<gene>
    <name evidence="6" type="ORF">UFOVP1031_120</name>
    <name evidence="7" type="ORF">UFOVP1172_15</name>
    <name evidence="8" type="ORF">UFOVP1240_77</name>
    <name evidence="9" type="ORF">UFOVP1486_134</name>
    <name evidence="11" type="ORF">UFOVP1578_35</name>
    <name evidence="10" type="ORF">UFOVP1630_27</name>
    <name evidence="1" type="ORF">UFOVP288_94</name>
    <name evidence="2" type="ORF">UFOVP483_102</name>
    <name evidence="3" type="ORF">UFOVP573_21</name>
    <name evidence="4" type="ORF">UFOVP769_94</name>
    <name evidence="5" type="ORF">UFOVP962_62</name>
</gene>
<dbReference type="EMBL" id="LR797130">
    <property type="protein sequence ID" value="CAB4188311.1"/>
    <property type="molecule type" value="Genomic_DNA"/>
</dbReference>
<evidence type="ECO:0000313" key="9">
    <source>
        <dbReference type="EMBL" id="CAB4216251.1"/>
    </source>
</evidence>
<dbReference type="EMBL" id="LR796917">
    <property type="protein sequence ID" value="CAB4174575.1"/>
    <property type="molecule type" value="Genomic_DNA"/>
</dbReference>
<evidence type="ECO:0000313" key="4">
    <source>
        <dbReference type="EMBL" id="CAB4161580.1"/>
    </source>
</evidence>
<evidence type="ECO:0000313" key="6">
    <source>
        <dbReference type="EMBL" id="CAB4179491.1"/>
    </source>
</evidence>
<dbReference type="EMBL" id="LR797434">
    <property type="protein sequence ID" value="CAB4216251.1"/>
    <property type="molecule type" value="Genomic_DNA"/>
</dbReference>
<sequence>MMRNIKHGDIHRKEHHFIVKAWLDQDDKINFDLDLENVEVFYPTPVFNMGTGEWVKLDEGKTMEDDTRMLQLLQERLSINNDKKTEV</sequence>
<evidence type="ECO:0000313" key="7">
    <source>
        <dbReference type="EMBL" id="CAB4188311.1"/>
    </source>
</evidence>
<evidence type="ECO:0000313" key="8">
    <source>
        <dbReference type="EMBL" id="CAB4192001.1"/>
    </source>
</evidence>
<evidence type="ECO:0000313" key="11">
    <source>
        <dbReference type="EMBL" id="CAB5230610.1"/>
    </source>
</evidence>
<protein>
    <submittedName>
        <fullName evidence="1">Uncharacterized protein</fullName>
    </submittedName>
</protein>
<name>A0A6J5LMR7_9CAUD</name>
<evidence type="ECO:0000313" key="1">
    <source>
        <dbReference type="EMBL" id="CAB4135708.1"/>
    </source>
</evidence>
<dbReference type="EMBL" id="LR797180">
    <property type="protein sequence ID" value="CAB4192001.1"/>
    <property type="molecule type" value="Genomic_DNA"/>
</dbReference>
<evidence type="ECO:0000313" key="10">
    <source>
        <dbReference type="EMBL" id="CAB4219914.1"/>
    </source>
</evidence>
<evidence type="ECO:0000313" key="2">
    <source>
        <dbReference type="EMBL" id="CAB4146140.1"/>
    </source>
</evidence>
<dbReference type="EMBL" id="LR796461">
    <property type="protein sequence ID" value="CAB4146140.1"/>
    <property type="molecule type" value="Genomic_DNA"/>
</dbReference>
<evidence type="ECO:0000313" key="5">
    <source>
        <dbReference type="EMBL" id="CAB4174575.1"/>
    </source>
</evidence>
<proteinExistence type="predicted"/>
<evidence type="ECO:0000313" key="3">
    <source>
        <dbReference type="EMBL" id="CAB4150678.1"/>
    </source>
</evidence>
<dbReference type="EMBL" id="LR798423">
    <property type="protein sequence ID" value="CAB5230610.1"/>
    <property type="molecule type" value="Genomic_DNA"/>
</dbReference>
<dbReference type="EMBL" id="LR796980">
    <property type="protein sequence ID" value="CAB4179491.1"/>
    <property type="molecule type" value="Genomic_DNA"/>
</dbReference>
<organism evidence="1">
    <name type="scientific">uncultured Caudovirales phage</name>
    <dbReference type="NCBI Taxonomy" id="2100421"/>
    <lineage>
        <taxon>Viruses</taxon>
        <taxon>Duplodnaviria</taxon>
        <taxon>Heunggongvirae</taxon>
        <taxon>Uroviricota</taxon>
        <taxon>Caudoviricetes</taxon>
        <taxon>Peduoviridae</taxon>
        <taxon>Maltschvirus</taxon>
        <taxon>Maltschvirus maltsch</taxon>
    </lineage>
</organism>
<accession>A0A6J5LMR7</accession>
<dbReference type="EMBL" id="LR796709">
    <property type="protein sequence ID" value="CAB4161580.1"/>
    <property type="molecule type" value="Genomic_DNA"/>
</dbReference>
<dbReference type="EMBL" id="LR796305">
    <property type="protein sequence ID" value="CAB4135708.1"/>
    <property type="molecule type" value="Genomic_DNA"/>
</dbReference>
<reference evidence="1" key="1">
    <citation type="submission" date="2020-04" db="EMBL/GenBank/DDBJ databases">
        <authorList>
            <person name="Chiriac C."/>
            <person name="Salcher M."/>
            <person name="Ghai R."/>
            <person name="Kavagutti S V."/>
        </authorList>
    </citation>
    <scope>NUCLEOTIDE SEQUENCE</scope>
</reference>
<dbReference type="EMBL" id="LR796548">
    <property type="protein sequence ID" value="CAB4150678.1"/>
    <property type="molecule type" value="Genomic_DNA"/>
</dbReference>